<dbReference type="SUPFAM" id="SSF51905">
    <property type="entry name" value="FAD/NAD(P)-binding domain"/>
    <property type="match status" value="1"/>
</dbReference>
<dbReference type="Gene3D" id="3.30.9.10">
    <property type="entry name" value="D-Amino Acid Oxidase, subunit A, domain 2"/>
    <property type="match status" value="1"/>
</dbReference>
<evidence type="ECO:0000313" key="2">
    <source>
        <dbReference type="EMBL" id="PKY00332.1"/>
    </source>
</evidence>
<dbReference type="OrthoDB" id="498204at2759"/>
<dbReference type="GO" id="GO:0005770">
    <property type="term" value="C:late endosome"/>
    <property type="evidence" value="ECO:0007669"/>
    <property type="project" value="TreeGrafter"/>
</dbReference>
<dbReference type="RefSeq" id="XP_024688926.1">
    <property type="nucleotide sequence ID" value="XM_024840567.1"/>
</dbReference>
<dbReference type="GO" id="GO:0005829">
    <property type="term" value="C:cytosol"/>
    <property type="evidence" value="ECO:0007669"/>
    <property type="project" value="GOC"/>
</dbReference>
<organism evidence="2 3">
    <name type="scientific">Aspergillus campestris (strain IBT 28561)</name>
    <dbReference type="NCBI Taxonomy" id="1392248"/>
    <lineage>
        <taxon>Eukaryota</taxon>
        <taxon>Fungi</taxon>
        <taxon>Dikarya</taxon>
        <taxon>Ascomycota</taxon>
        <taxon>Pezizomycotina</taxon>
        <taxon>Eurotiomycetes</taxon>
        <taxon>Eurotiomycetidae</taxon>
        <taxon>Eurotiales</taxon>
        <taxon>Aspergillaceae</taxon>
        <taxon>Aspergillus</taxon>
        <taxon>Aspergillus subgen. Circumdati</taxon>
    </lineage>
</organism>
<dbReference type="GO" id="GO:0042147">
    <property type="term" value="P:retrograde transport, endosome to Golgi"/>
    <property type="evidence" value="ECO:0007669"/>
    <property type="project" value="TreeGrafter"/>
</dbReference>
<dbReference type="InterPro" id="IPR036188">
    <property type="entry name" value="FAD/NAD-bd_sf"/>
</dbReference>
<dbReference type="InterPro" id="IPR006076">
    <property type="entry name" value="FAD-dep_OxRdtase"/>
</dbReference>
<evidence type="ECO:0000313" key="3">
    <source>
        <dbReference type="Proteomes" id="UP000234254"/>
    </source>
</evidence>
<dbReference type="PANTHER" id="PTHR13847:SF185">
    <property type="entry name" value="FAD DEPENDENT OXIDOREDUCTASE SUPERFAMILY (AFU_ORTHOLOGUE AFUA_3G02360)"/>
    <property type="match status" value="1"/>
</dbReference>
<comment type="caution">
    <text evidence="2">The sequence shown here is derived from an EMBL/GenBank/DDBJ whole genome shotgun (WGS) entry which is preliminary data.</text>
</comment>
<dbReference type="GeneID" id="36548091"/>
<name>A0A2I1CRS6_ASPC2</name>
<keyword evidence="3" id="KW-1185">Reference proteome</keyword>
<feature type="domain" description="FAD dependent oxidoreductase" evidence="1">
    <location>
        <begin position="4"/>
        <end position="411"/>
    </location>
</feature>
<gene>
    <name evidence="2" type="ORF">P168DRAFT_322395</name>
</gene>
<dbReference type="AlphaFoldDB" id="A0A2I1CRS6"/>
<dbReference type="EMBL" id="MSFM01000015">
    <property type="protein sequence ID" value="PKY00332.1"/>
    <property type="molecule type" value="Genomic_DNA"/>
</dbReference>
<reference evidence="2" key="1">
    <citation type="submission" date="2016-12" db="EMBL/GenBank/DDBJ databases">
        <title>The genomes of Aspergillus section Nigri reveals drivers in fungal speciation.</title>
        <authorList>
            <consortium name="DOE Joint Genome Institute"/>
            <person name="Vesth T.C."/>
            <person name="Nybo J."/>
            <person name="Theobald S."/>
            <person name="Brandl J."/>
            <person name="Frisvad J.C."/>
            <person name="Nielsen K.F."/>
            <person name="Lyhne E.K."/>
            <person name="Kogle M.E."/>
            <person name="Kuo A."/>
            <person name="Riley R."/>
            <person name="Clum A."/>
            <person name="Nolan M."/>
            <person name="Lipzen A."/>
            <person name="Salamov A."/>
            <person name="Henrissat B."/>
            <person name="Wiebenga A."/>
            <person name="De vries R.P."/>
            <person name="Grigoriev I.V."/>
            <person name="Mortensen U.H."/>
            <person name="Andersen M.R."/>
            <person name="Baker S.E."/>
        </authorList>
    </citation>
    <scope>NUCLEOTIDE SEQUENCE</scope>
    <source>
        <strain evidence="2">IBT 28561</strain>
    </source>
</reference>
<dbReference type="Proteomes" id="UP000234254">
    <property type="component" value="Unassembled WGS sequence"/>
</dbReference>
<dbReference type="Gene3D" id="3.50.50.60">
    <property type="entry name" value="FAD/NAD(P)-binding domain"/>
    <property type="match status" value="1"/>
</dbReference>
<dbReference type="Pfam" id="PF01266">
    <property type="entry name" value="DAO"/>
    <property type="match status" value="1"/>
</dbReference>
<accession>A0A2I1CRS6</accession>
<proteinExistence type="predicted"/>
<evidence type="ECO:0000259" key="1">
    <source>
        <dbReference type="Pfam" id="PF01266"/>
    </source>
</evidence>
<dbReference type="PANTHER" id="PTHR13847">
    <property type="entry name" value="SARCOSINE DEHYDROGENASE-RELATED"/>
    <property type="match status" value="1"/>
</dbReference>
<protein>
    <submittedName>
        <fullName evidence="2">FAD dependent oxidoreductase superfamily</fullName>
    </submittedName>
</protein>
<sequence>MPTVILGGGIMGASTAFYLSQTQPTEEIHIVESAAQLFSAASGYGAGFLARDWFAPALAPLGALSFDLHESLAAEYGGARQWGYMKGTAMSLASSDASKKGGARGDDWLRAGTSRAETSAGSTGPVRIEQPGWLTKQQGMVAEKISDEGTVAQVDPLRLCRFLLAAATARGAKLHQPAKATSVITENGTISGIRIAGLESQTEYTIPCTNLVVCAGSWTPRVFEELFPSSRVSISINPLAGYSLVVRSPRYNLEHERKLHGGRSHAVFTTHPETCGFSPEMFSREGGEIYIAGLNSTQIPLPERAEGTAEYFDPKEMERLKKVAVRLMGKLAQGSDAADDQTPTINDLEVIREGLCFRPAAARGVPIVARVEDRLLGGVKTGPQGGVFIATGHGPWGISLSLGTGKVVADMVAGAQPTADLRGLNVESELSRL</sequence>
<dbReference type="VEuPathDB" id="FungiDB:P168DRAFT_322395"/>